<organism evidence="2">
    <name type="scientific">marine sediment metagenome</name>
    <dbReference type="NCBI Taxonomy" id="412755"/>
    <lineage>
        <taxon>unclassified sequences</taxon>
        <taxon>metagenomes</taxon>
        <taxon>ecological metagenomes</taxon>
    </lineage>
</organism>
<dbReference type="PANTHER" id="PTHR47183">
    <property type="entry name" value="GLUCOSE-1-PHOSPHATE CYTIDYLYLTRANSFERASE-RELATED"/>
    <property type="match status" value="1"/>
</dbReference>
<dbReference type="EMBL" id="BART01019297">
    <property type="protein sequence ID" value="GAG84357.1"/>
    <property type="molecule type" value="Genomic_DNA"/>
</dbReference>
<feature type="domain" description="Nucleotidyl transferase" evidence="1">
    <location>
        <begin position="2"/>
        <end position="64"/>
    </location>
</feature>
<feature type="non-terminal residue" evidence="2">
    <location>
        <position position="75"/>
    </location>
</feature>
<comment type="caution">
    <text evidence="2">The sequence shown here is derived from an EMBL/GenBank/DDBJ whole genome shotgun (WGS) entry which is preliminary data.</text>
</comment>
<dbReference type="PANTHER" id="PTHR47183:SF3">
    <property type="entry name" value="TRANSFERASE"/>
    <property type="match status" value="1"/>
</dbReference>
<name>X1BT84_9ZZZZ</name>
<dbReference type="Pfam" id="PF00483">
    <property type="entry name" value="NTP_transferase"/>
    <property type="match status" value="1"/>
</dbReference>
<dbReference type="Gene3D" id="3.90.550.10">
    <property type="entry name" value="Spore Coat Polysaccharide Biosynthesis Protein SpsA, Chain A"/>
    <property type="match status" value="1"/>
</dbReference>
<sequence>MKVVILCGSMGTRLKEETEFRPKPLVKIGNRPILWHIMKIYSHYGYQDFILCLGYRGEMIKEYFYYYEIMNMISP</sequence>
<protein>
    <recommendedName>
        <fullName evidence="1">Nucleotidyl transferase domain-containing protein</fullName>
    </recommendedName>
</protein>
<dbReference type="GO" id="GO:0047343">
    <property type="term" value="F:glucose-1-phosphate cytidylyltransferase activity"/>
    <property type="evidence" value="ECO:0007669"/>
    <property type="project" value="InterPro"/>
</dbReference>
<dbReference type="InterPro" id="IPR013446">
    <property type="entry name" value="G1P_cyt_trans-like"/>
</dbReference>
<reference evidence="2" key="1">
    <citation type="journal article" date="2014" name="Front. Microbiol.">
        <title>High frequency of phylogenetically diverse reductive dehalogenase-homologous genes in deep subseafloor sedimentary metagenomes.</title>
        <authorList>
            <person name="Kawai M."/>
            <person name="Futagami T."/>
            <person name="Toyoda A."/>
            <person name="Takaki Y."/>
            <person name="Nishi S."/>
            <person name="Hori S."/>
            <person name="Arai W."/>
            <person name="Tsubouchi T."/>
            <person name="Morono Y."/>
            <person name="Uchiyama I."/>
            <person name="Ito T."/>
            <person name="Fujiyama A."/>
            <person name="Inagaki F."/>
            <person name="Takami H."/>
        </authorList>
    </citation>
    <scope>NUCLEOTIDE SEQUENCE</scope>
    <source>
        <strain evidence="2">Expedition CK06-06</strain>
    </source>
</reference>
<dbReference type="InterPro" id="IPR005835">
    <property type="entry name" value="NTP_transferase_dom"/>
</dbReference>
<dbReference type="InterPro" id="IPR029044">
    <property type="entry name" value="Nucleotide-diphossugar_trans"/>
</dbReference>
<dbReference type="SUPFAM" id="SSF53448">
    <property type="entry name" value="Nucleotide-diphospho-sugar transferases"/>
    <property type="match status" value="1"/>
</dbReference>
<accession>X1BT84</accession>
<gene>
    <name evidence="2" type="ORF">S01H4_36149</name>
</gene>
<dbReference type="AlphaFoldDB" id="X1BT84"/>
<evidence type="ECO:0000313" key="2">
    <source>
        <dbReference type="EMBL" id="GAG84357.1"/>
    </source>
</evidence>
<proteinExistence type="predicted"/>
<evidence type="ECO:0000259" key="1">
    <source>
        <dbReference type="Pfam" id="PF00483"/>
    </source>
</evidence>